<evidence type="ECO:0000313" key="1">
    <source>
        <dbReference type="EMBL" id="PXY37419.1"/>
    </source>
</evidence>
<sequence>MVRGAVDSEDPDRLYTLTGGRSRAEARDLDLVTLIVSEADPTPGMQSEHVKILRTCRFPTAVVELSSELALPVSVVKILVSDLLDAGQVSARHPTSPRASAELPDPAFLKKVLVGLHNL</sequence>
<comment type="caution">
    <text evidence="1">The sequence shown here is derived from an EMBL/GenBank/DDBJ whole genome shotgun (WGS) entry which is preliminary data.</text>
</comment>
<accession>A0A318LY75</accession>
<dbReference type="RefSeq" id="WP_110335218.1">
    <property type="nucleotide sequence ID" value="NZ_JBHVKT010000042.1"/>
</dbReference>
<organism evidence="1 2">
    <name type="scientific">Prauserella flavalba</name>
    <dbReference type="NCBI Taxonomy" id="1477506"/>
    <lineage>
        <taxon>Bacteria</taxon>
        <taxon>Bacillati</taxon>
        <taxon>Actinomycetota</taxon>
        <taxon>Actinomycetes</taxon>
        <taxon>Pseudonocardiales</taxon>
        <taxon>Pseudonocardiaceae</taxon>
        <taxon>Prauserella</taxon>
    </lineage>
</organism>
<dbReference type="OrthoDB" id="3390328at2"/>
<dbReference type="InterPro" id="IPR007995">
    <property type="entry name" value="DUF742"/>
</dbReference>
<evidence type="ECO:0008006" key="3">
    <source>
        <dbReference type="Google" id="ProtNLM"/>
    </source>
</evidence>
<dbReference type="Pfam" id="PF05331">
    <property type="entry name" value="DUF742"/>
    <property type="match status" value="1"/>
</dbReference>
<reference evidence="1 2" key="1">
    <citation type="submission" date="2016-07" db="EMBL/GenBank/DDBJ databases">
        <title>Draft genome sequence of Prauserella sp. YIM 121212, isolated from alkaline soil.</title>
        <authorList>
            <person name="Ruckert C."/>
            <person name="Albersmeier A."/>
            <person name="Jiang C.-L."/>
            <person name="Jiang Y."/>
            <person name="Kalinowski J."/>
            <person name="Schneider O."/>
            <person name="Winkler A."/>
            <person name="Zotchev S.B."/>
        </authorList>
    </citation>
    <scope>NUCLEOTIDE SEQUENCE [LARGE SCALE GENOMIC DNA]</scope>
    <source>
        <strain evidence="1 2">YIM 121212</strain>
    </source>
</reference>
<dbReference type="EMBL" id="MASU01000003">
    <property type="protein sequence ID" value="PXY37419.1"/>
    <property type="molecule type" value="Genomic_DNA"/>
</dbReference>
<protein>
    <recommendedName>
        <fullName evidence="3">DUF742 domain-containing protein</fullName>
    </recommendedName>
</protein>
<dbReference type="AlphaFoldDB" id="A0A318LY75"/>
<dbReference type="PANTHER" id="PTHR36221">
    <property type="entry name" value="DUF742 DOMAIN-CONTAINING PROTEIN"/>
    <property type="match status" value="1"/>
</dbReference>
<name>A0A318LY75_9PSEU</name>
<dbReference type="PANTHER" id="PTHR36221:SF1">
    <property type="entry name" value="DUF742 DOMAIN-CONTAINING PROTEIN"/>
    <property type="match status" value="1"/>
</dbReference>
<evidence type="ECO:0000313" key="2">
    <source>
        <dbReference type="Proteomes" id="UP000247892"/>
    </source>
</evidence>
<gene>
    <name evidence="1" type="ORF">BA062_06765</name>
</gene>
<dbReference type="Proteomes" id="UP000247892">
    <property type="component" value="Unassembled WGS sequence"/>
</dbReference>
<proteinExistence type="predicted"/>
<keyword evidence="2" id="KW-1185">Reference proteome</keyword>